<comment type="similarity">
    <text evidence="4">Belongs to the cytochrome P450 family.</text>
</comment>
<keyword evidence="8" id="KW-1133">Transmembrane helix</keyword>
<keyword evidence="12" id="KW-0472">Membrane</keyword>
<comment type="cofactor">
    <cofactor evidence="1">
        <name>heme</name>
        <dbReference type="ChEBI" id="CHEBI:30413"/>
    </cofactor>
</comment>
<dbReference type="InterPro" id="IPR036396">
    <property type="entry name" value="Cyt_P450_sf"/>
</dbReference>
<evidence type="ECO:0000256" key="8">
    <source>
        <dbReference type="ARBA" id="ARBA00022989"/>
    </source>
</evidence>
<dbReference type="GO" id="GO:0016020">
    <property type="term" value="C:membrane"/>
    <property type="evidence" value="ECO:0007669"/>
    <property type="project" value="UniProtKB-SubCell"/>
</dbReference>
<evidence type="ECO:0000256" key="11">
    <source>
        <dbReference type="ARBA" id="ARBA00023033"/>
    </source>
</evidence>
<dbReference type="PANTHER" id="PTHR24305">
    <property type="entry name" value="CYTOCHROME P450"/>
    <property type="match status" value="1"/>
</dbReference>
<evidence type="ECO:0008006" key="15">
    <source>
        <dbReference type="Google" id="ProtNLM"/>
    </source>
</evidence>
<dbReference type="InterPro" id="IPR001128">
    <property type="entry name" value="Cyt_P450"/>
</dbReference>
<evidence type="ECO:0000313" key="14">
    <source>
        <dbReference type="Proteomes" id="UP000284842"/>
    </source>
</evidence>
<keyword evidence="10" id="KW-0408">Iron</keyword>
<evidence type="ECO:0000256" key="3">
    <source>
        <dbReference type="ARBA" id="ARBA00004721"/>
    </source>
</evidence>
<dbReference type="EMBL" id="NHTK01006051">
    <property type="protein sequence ID" value="PPQ66087.1"/>
    <property type="molecule type" value="Genomic_DNA"/>
</dbReference>
<protein>
    <recommendedName>
        <fullName evidence="15">Cytochrome P450</fullName>
    </recommendedName>
</protein>
<comment type="pathway">
    <text evidence="3">Secondary metabolite biosynthesis; terpenoid biosynthesis.</text>
</comment>
<organism evidence="13 14">
    <name type="scientific">Panaeolus cyanescens</name>
    <dbReference type="NCBI Taxonomy" id="181874"/>
    <lineage>
        <taxon>Eukaryota</taxon>
        <taxon>Fungi</taxon>
        <taxon>Dikarya</taxon>
        <taxon>Basidiomycota</taxon>
        <taxon>Agaricomycotina</taxon>
        <taxon>Agaricomycetes</taxon>
        <taxon>Agaricomycetidae</taxon>
        <taxon>Agaricales</taxon>
        <taxon>Agaricineae</taxon>
        <taxon>Galeropsidaceae</taxon>
        <taxon>Panaeolus</taxon>
    </lineage>
</organism>
<evidence type="ECO:0000256" key="6">
    <source>
        <dbReference type="ARBA" id="ARBA00022692"/>
    </source>
</evidence>
<evidence type="ECO:0000256" key="10">
    <source>
        <dbReference type="ARBA" id="ARBA00023004"/>
    </source>
</evidence>
<dbReference type="GO" id="GO:0005506">
    <property type="term" value="F:iron ion binding"/>
    <property type="evidence" value="ECO:0007669"/>
    <property type="project" value="InterPro"/>
</dbReference>
<reference evidence="13 14" key="1">
    <citation type="journal article" date="2018" name="Evol. Lett.">
        <title>Horizontal gene cluster transfer increased hallucinogenic mushroom diversity.</title>
        <authorList>
            <person name="Reynolds H.T."/>
            <person name="Vijayakumar V."/>
            <person name="Gluck-Thaler E."/>
            <person name="Korotkin H.B."/>
            <person name="Matheny P.B."/>
            <person name="Slot J.C."/>
        </authorList>
    </citation>
    <scope>NUCLEOTIDE SEQUENCE [LARGE SCALE GENOMIC DNA]</scope>
    <source>
        <strain evidence="13 14">2629</strain>
    </source>
</reference>
<keyword evidence="14" id="KW-1185">Reference proteome</keyword>
<dbReference type="GO" id="GO:0004497">
    <property type="term" value="F:monooxygenase activity"/>
    <property type="evidence" value="ECO:0007669"/>
    <property type="project" value="UniProtKB-KW"/>
</dbReference>
<evidence type="ECO:0000256" key="1">
    <source>
        <dbReference type="ARBA" id="ARBA00001971"/>
    </source>
</evidence>
<dbReference type="SUPFAM" id="SSF48264">
    <property type="entry name" value="Cytochrome P450"/>
    <property type="match status" value="1"/>
</dbReference>
<evidence type="ECO:0000256" key="5">
    <source>
        <dbReference type="ARBA" id="ARBA00022617"/>
    </source>
</evidence>
<keyword evidence="11" id="KW-0503">Monooxygenase</keyword>
<dbReference type="AlphaFoldDB" id="A0A409VIP1"/>
<dbReference type="STRING" id="181874.A0A409VIP1"/>
<keyword evidence="6" id="KW-0812">Transmembrane</keyword>
<keyword evidence="7" id="KW-0479">Metal-binding</keyword>
<accession>A0A409VIP1</accession>
<sequence>MQDIYSVLLLGLFTGAVFRILAHFTKDRPLSFVRGPKSPSFVFGHLLDLNHSERAGELERRWVYTYGQACRIKGSFGQDLLLLADPKALHHIFHVSGHRYPKPADVNESIKLIMGRGIFSAVGDDHKRHKKIMIPAFEPSRIRSFLDLFHSSANKLAQYWEDEIQRTNGSIPINVYTGISHLMLDNIGEGIADGFMLPGKATILFRFLWRFISTGMLGVIQHIPARQIRRLRHFLMVCKQTAKEVLEKRSNERDSAEDKKDMLSSLVRSNASADIKRNLDEDELLSQIATIMFAGHDSTSNSLAWLLYDLACHPKDQERLREEIARVKSQSPNPQELTIPELKGMEFTNAVMRESLRLHPMAFSLPRIAAEDDVIPLATPIRTTKGGFISAVPVKKGQYIQVSVYTYNRQVIQTQS</sequence>
<evidence type="ECO:0000256" key="9">
    <source>
        <dbReference type="ARBA" id="ARBA00023002"/>
    </source>
</evidence>
<dbReference type="Proteomes" id="UP000284842">
    <property type="component" value="Unassembled WGS sequence"/>
</dbReference>
<gene>
    <name evidence="13" type="ORF">CVT24_000201</name>
</gene>
<evidence type="ECO:0000256" key="2">
    <source>
        <dbReference type="ARBA" id="ARBA00004370"/>
    </source>
</evidence>
<dbReference type="Pfam" id="PF00067">
    <property type="entry name" value="p450"/>
    <property type="match status" value="1"/>
</dbReference>
<comment type="subcellular location">
    <subcellularLocation>
        <location evidence="2">Membrane</location>
    </subcellularLocation>
</comment>
<dbReference type="InterPro" id="IPR050121">
    <property type="entry name" value="Cytochrome_P450_monoxygenase"/>
</dbReference>
<dbReference type="GO" id="GO:0016705">
    <property type="term" value="F:oxidoreductase activity, acting on paired donors, with incorporation or reduction of molecular oxygen"/>
    <property type="evidence" value="ECO:0007669"/>
    <property type="project" value="InterPro"/>
</dbReference>
<dbReference type="OrthoDB" id="1470350at2759"/>
<dbReference type="PANTHER" id="PTHR24305:SF166">
    <property type="entry name" value="CYTOCHROME P450 12A4, MITOCHONDRIAL-RELATED"/>
    <property type="match status" value="1"/>
</dbReference>
<evidence type="ECO:0000256" key="12">
    <source>
        <dbReference type="ARBA" id="ARBA00023136"/>
    </source>
</evidence>
<dbReference type="InParanoid" id="A0A409VIP1"/>
<proteinExistence type="inferred from homology"/>
<evidence type="ECO:0000313" key="13">
    <source>
        <dbReference type="EMBL" id="PPQ66087.1"/>
    </source>
</evidence>
<evidence type="ECO:0000256" key="7">
    <source>
        <dbReference type="ARBA" id="ARBA00022723"/>
    </source>
</evidence>
<keyword evidence="9" id="KW-0560">Oxidoreductase</keyword>
<evidence type="ECO:0000256" key="4">
    <source>
        <dbReference type="ARBA" id="ARBA00010617"/>
    </source>
</evidence>
<name>A0A409VIP1_9AGAR</name>
<keyword evidence="5" id="KW-0349">Heme</keyword>
<dbReference type="GO" id="GO:0020037">
    <property type="term" value="F:heme binding"/>
    <property type="evidence" value="ECO:0007669"/>
    <property type="project" value="InterPro"/>
</dbReference>
<dbReference type="PRINTS" id="PR00385">
    <property type="entry name" value="P450"/>
</dbReference>
<dbReference type="Gene3D" id="1.10.630.10">
    <property type="entry name" value="Cytochrome P450"/>
    <property type="match status" value="1"/>
</dbReference>
<comment type="caution">
    <text evidence="13">The sequence shown here is derived from an EMBL/GenBank/DDBJ whole genome shotgun (WGS) entry which is preliminary data.</text>
</comment>